<evidence type="ECO:0000313" key="1">
    <source>
        <dbReference type="Proteomes" id="UP000887574"/>
    </source>
</evidence>
<proteinExistence type="predicted"/>
<protein>
    <submittedName>
        <fullName evidence="2">Uncharacterized protein</fullName>
    </submittedName>
</protein>
<sequence length="274" mass="30181">MGSRLHSWINQPVQDLQLGSGIFPSRKYQQQQSVSFAFSADQLGNFSSPPPSLITKFMPQPALNKFYASNVLLDKTSFASLLSRPIKTATFQKTAELPTLVSPSIELLPNEQLIWDVVFSKVKWAVENKQAAPELLEELKFIKNLSEKIRTSPNSDISFSSCRHALNKKVSADSELSFAEKIVKVVDDFDSLSVSSSGSVKSASLQSIVSTGSSKQVENGCSLCFGDYKNYCILNNLLGFSSSVLIIGLSMSSVMEQVMWSVPSFRKRSGTRID</sequence>
<dbReference type="AlphaFoldDB" id="A0A915E6L0"/>
<dbReference type="WBParaSite" id="jg2883">
    <property type="protein sequence ID" value="jg2883"/>
    <property type="gene ID" value="jg2883"/>
</dbReference>
<keyword evidence="1" id="KW-1185">Reference proteome</keyword>
<name>A0A915E6L0_9BILA</name>
<organism evidence="1 2">
    <name type="scientific">Ditylenchus dipsaci</name>
    <dbReference type="NCBI Taxonomy" id="166011"/>
    <lineage>
        <taxon>Eukaryota</taxon>
        <taxon>Metazoa</taxon>
        <taxon>Ecdysozoa</taxon>
        <taxon>Nematoda</taxon>
        <taxon>Chromadorea</taxon>
        <taxon>Rhabditida</taxon>
        <taxon>Tylenchina</taxon>
        <taxon>Tylenchomorpha</taxon>
        <taxon>Sphaerularioidea</taxon>
        <taxon>Anguinidae</taxon>
        <taxon>Anguininae</taxon>
        <taxon>Ditylenchus</taxon>
    </lineage>
</organism>
<reference evidence="2" key="1">
    <citation type="submission" date="2022-11" db="UniProtKB">
        <authorList>
            <consortium name="WormBaseParasite"/>
        </authorList>
    </citation>
    <scope>IDENTIFICATION</scope>
</reference>
<evidence type="ECO:0000313" key="2">
    <source>
        <dbReference type="WBParaSite" id="jg2883"/>
    </source>
</evidence>
<accession>A0A915E6L0</accession>
<dbReference type="Proteomes" id="UP000887574">
    <property type="component" value="Unplaced"/>
</dbReference>